<evidence type="ECO:0000256" key="4">
    <source>
        <dbReference type="ARBA" id="ARBA00022692"/>
    </source>
</evidence>
<proteinExistence type="inferred from homology"/>
<feature type="transmembrane region" description="Helical" evidence="7">
    <location>
        <begin position="445"/>
        <end position="465"/>
    </location>
</feature>
<evidence type="ECO:0000256" key="1">
    <source>
        <dbReference type="ARBA" id="ARBA00004651"/>
    </source>
</evidence>
<dbReference type="GO" id="GO:0005886">
    <property type="term" value="C:plasma membrane"/>
    <property type="evidence" value="ECO:0007669"/>
    <property type="project" value="UniProtKB-SubCell"/>
</dbReference>
<gene>
    <name evidence="9" type="ORF">GOQ27_05060</name>
</gene>
<keyword evidence="3" id="KW-1003">Cell membrane</keyword>
<name>A0A942Z8B9_9FIRM</name>
<keyword evidence="5 7" id="KW-1133">Transmembrane helix</keyword>
<evidence type="ECO:0000256" key="7">
    <source>
        <dbReference type="SAM" id="Phobius"/>
    </source>
</evidence>
<feature type="transmembrane region" description="Helical" evidence="7">
    <location>
        <begin position="80"/>
        <end position="98"/>
    </location>
</feature>
<reference evidence="9" key="1">
    <citation type="submission" date="2019-12" db="EMBL/GenBank/DDBJ databases">
        <title>Clostridiaceae gen. nov. sp. nov., isolated from sediment in Xinjiang, China.</title>
        <authorList>
            <person name="Zhang R."/>
        </authorList>
    </citation>
    <scope>NUCLEOTIDE SEQUENCE</scope>
    <source>
        <strain evidence="9">D2Q-11</strain>
    </source>
</reference>
<evidence type="ECO:0000313" key="10">
    <source>
        <dbReference type="Proteomes" id="UP000724672"/>
    </source>
</evidence>
<dbReference type="Pfam" id="PF02554">
    <property type="entry name" value="CstA"/>
    <property type="match status" value="2"/>
</dbReference>
<feature type="transmembrane region" description="Helical" evidence="7">
    <location>
        <begin position="161"/>
        <end position="180"/>
    </location>
</feature>
<feature type="transmembrane region" description="Helical" evidence="7">
    <location>
        <begin position="228"/>
        <end position="244"/>
    </location>
</feature>
<feature type="transmembrane region" description="Helical" evidence="7">
    <location>
        <begin position="387"/>
        <end position="408"/>
    </location>
</feature>
<accession>A0A942Z8B9</accession>
<feature type="transmembrane region" description="Helical" evidence="7">
    <location>
        <begin position="53"/>
        <end position="74"/>
    </location>
</feature>
<feature type="transmembrane region" description="Helical" evidence="7">
    <location>
        <begin position="363"/>
        <end position="381"/>
    </location>
</feature>
<evidence type="ECO:0000256" key="6">
    <source>
        <dbReference type="ARBA" id="ARBA00023136"/>
    </source>
</evidence>
<evidence type="ECO:0000256" key="5">
    <source>
        <dbReference type="ARBA" id="ARBA00022989"/>
    </source>
</evidence>
<evidence type="ECO:0000256" key="2">
    <source>
        <dbReference type="ARBA" id="ARBA00007755"/>
    </source>
</evidence>
<feature type="transmembrane region" description="Helical" evidence="7">
    <location>
        <begin position="415"/>
        <end position="433"/>
    </location>
</feature>
<comment type="subcellular location">
    <subcellularLocation>
        <location evidence="1">Cell membrane</location>
        <topology evidence="1">Multi-pass membrane protein</topology>
    </subcellularLocation>
</comment>
<dbReference type="PANTHER" id="PTHR30252">
    <property type="entry name" value="INNER MEMBRANE PEPTIDE TRANSPORTER"/>
    <property type="match status" value="1"/>
</dbReference>
<evidence type="ECO:0000256" key="3">
    <source>
        <dbReference type="ARBA" id="ARBA00022475"/>
    </source>
</evidence>
<comment type="caution">
    <text evidence="9">The sequence shown here is derived from an EMBL/GenBank/DDBJ whole genome shotgun (WGS) entry which is preliminary data.</text>
</comment>
<keyword evidence="4 7" id="KW-0812">Transmembrane</keyword>
<feature type="transmembrane region" description="Helical" evidence="7">
    <location>
        <begin position="316"/>
        <end position="335"/>
    </location>
</feature>
<dbReference type="RefSeq" id="WP_203365745.1">
    <property type="nucleotide sequence ID" value="NZ_WSFT01000021.1"/>
</dbReference>
<dbReference type="AlphaFoldDB" id="A0A942Z8B9"/>
<keyword evidence="6 7" id="KW-0472">Membrane</keyword>
<dbReference type="PANTHER" id="PTHR30252:SF4">
    <property type="entry name" value="CARBON STARVATION"/>
    <property type="match status" value="1"/>
</dbReference>
<feature type="transmembrane region" description="Helical" evidence="7">
    <location>
        <begin position="265"/>
        <end position="288"/>
    </location>
</feature>
<comment type="similarity">
    <text evidence="2">Belongs to the peptide transporter carbon starvation (CstA) (TC 2.A.114) family.</text>
</comment>
<dbReference type="InterPro" id="IPR051605">
    <property type="entry name" value="CstA"/>
</dbReference>
<feature type="transmembrane region" description="Helical" evidence="7">
    <location>
        <begin position="187"/>
        <end position="208"/>
    </location>
</feature>
<keyword evidence="10" id="KW-1185">Reference proteome</keyword>
<evidence type="ECO:0000313" key="9">
    <source>
        <dbReference type="EMBL" id="MBS4537819.1"/>
    </source>
</evidence>
<dbReference type="GO" id="GO:0009267">
    <property type="term" value="P:cellular response to starvation"/>
    <property type="evidence" value="ECO:0007669"/>
    <property type="project" value="InterPro"/>
</dbReference>
<dbReference type="Proteomes" id="UP000724672">
    <property type="component" value="Unassembled WGS sequence"/>
</dbReference>
<organism evidence="9 10">
    <name type="scientific">Anaeromonas frigoriresistens</name>
    <dbReference type="NCBI Taxonomy" id="2683708"/>
    <lineage>
        <taxon>Bacteria</taxon>
        <taxon>Bacillati</taxon>
        <taxon>Bacillota</taxon>
        <taxon>Tissierellia</taxon>
        <taxon>Tissierellales</taxon>
        <taxon>Thermohalobacteraceae</taxon>
        <taxon>Anaeromonas</taxon>
    </lineage>
</organism>
<protein>
    <submittedName>
        <fullName evidence="9">Carbon starvation protein A</fullName>
    </submittedName>
</protein>
<feature type="transmembrane region" description="Helical" evidence="7">
    <location>
        <begin position="6"/>
        <end position="26"/>
    </location>
</feature>
<dbReference type="EMBL" id="WSFT01000021">
    <property type="protein sequence ID" value="MBS4537819.1"/>
    <property type="molecule type" value="Genomic_DNA"/>
</dbReference>
<feature type="domain" description="CstA N-terminal" evidence="8">
    <location>
        <begin position="4"/>
        <end position="144"/>
    </location>
</feature>
<feature type="transmembrane region" description="Helical" evidence="7">
    <location>
        <begin position="129"/>
        <end position="149"/>
    </location>
</feature>
<sequence>MVSFLVSIVILILGYFTYGAFVEKVFGADENRKTPAITMEDGVDFVPLSWPRIFLIQFLNIAGLGPIFGAIMGALFGPAAFIWIVLGSIFAGGVHDYFSGMLSIRHEGKSISEIVGIYLGENARKIMRVFSVVLLILVGTVFMTGPAQLLANLGIAGLDSLNVWLGIIIVYYFLATILPVDKIIARIYPLFGAALLIMAVGIGSMLIIKGYNIPEVSLSNFHPKGLSLWPMLFVTIACGAISGFHATQSPMMARCLPNEKYGRRVFYGSMIAEGIIALIWAAAAMTFFNGGVVGLDDAISNGGGAAGVVNTISNSLLGTIGGVLAMLGVIAAPITSGDTAFRSARLVIADAIGYKQGETKNRLLVAAPLFVVGFALTRIDFTIIWRYFAWSNQTLAMIVLWATAAYLIVSHKVHWIATLPATFMTAVSVTYILQAPEGFKLSETVSYPVGVIVAIIALGVFLIKFKGSNKPVTERV</sequence>
<feature type="domain" description="CstA N-terminal" evidence="8">
    <location>
        <begin position="162"/>
        <end position="287"/>
    </location>
</feature>
<evidence type="ECO:0000259" key="8">
    <source>
        <dbReference type="Pfam" id="PF02554"/>
    </source>
</evidence>
<dbReference type="InterPro" id="IPR003706">
    <property type="entry name" value="CstA_N"/>
</dbReference>